<keyword evidence="8 9" id="KW-0472">Membrane</keyword>
<sequence>MNLKLLGSSLIIAGTALGAGMLAIPMVLAQFGWLWGTLMMLFIWMGTTYAALLLLEASIKSGGGMGMNSIARKTLGKGGQLVTNGLLYALLVCLLMAYIIGAGDLVRKLLSGIGLELTMVQSQIAFTLLSGAVVAAGTAVIDKLNRALFAVMVVMLAVTLMSLVPTMSMDYLLVASSADKLALVKTSSVLFTSFGFMVVIPSLVSYNQEASHRQLRNMVIFGSLIPLFSYLLWLYAVMGNLSPAQMGTFGNVSELIAALGANHRMISAVLSVFTGLALLTSFLGVAMALFDQNVDTFKQNKAVTYVLTFILPLMGALWAADKFLAVLGYAGIILVFLAVFVPMAMTIKVRRGPELPVATKAAQESQAVTAESYQAAGGHLALAMSFLFGCFLLAAELV</sequence>
<feature type="transmembrane region" description="Helical" evidence="9">
    <location>
        <begin position="375"/>
        <end position="395"/>
    </location>
</feature>
<feature type="transmembrane region" description="Helical" evidence="9">
    <location>
        <begin position="39"/>
        <end position="59"/>
    </location>
</feature>
<keyword evidence="4" id="KW-0997">Cell inner membrane</keyword>
<feature type="transmembrane region" description="Helical" evidence="9">
    <location>
        <begin position="218"/>
        <end position="236"/>
    </location>
</feature>
<dbReference type="PANTHER" id="PTHR46997">
    <property type="entry name" value="LOW AFFINITY TRYPTOPHAN PERMEASE-RELATED"/>
    <property type="match status" value="1"/>
</dbReference>
<organism evidence="10 11">
    <name type="scientific">Photobacterium atrarenae</name>
    <dbReference type="NCBI Taxonomy" id="865757"/>
    <lineage>
        <taxon>Bacteria</taxon>
        <taxon>Pseudomonadati</taxon>
        <taxon>Pseudomonadota</taxon>
        <taxon>Gammaproteobacteria</taxon>
        <taxon>Vibrionales</taxon>
        <taxon>Vibrionaceae</taxon>
        <taxon>Photobacterium</taxon>
    </lineage>
</organism>
<keyword evidence="3" id="KW-1003">Cell membrane</keyword>
<keyword evidence="11" id="KW-1185">Reference proteome</keyword>
<evidence type="ECO:0000256" key="4">
    <source>
        <dbReference type="ARBA" id="ARBA00022519"/>
    </source>
</evidence>
<name>A0ABY5GBR3_9GAMM</name>
<dbReference type="RefSeq" id="WP_255387843.1">
    <property type="nucleotide sequence ID" value="NZ_CP101508.1"/>
</dbReference>
<feature type="transmembrane region" description="Helical" evidence="9">
    <location>
        <begin position="302"/>
        <end position="320"/>
    </location>
</feature>
<dbReference type="InterPro" id="IPR018227">
    <property type="entry name" value="Amino_acid_transport_2"/>
</dbReference>
<dbReference type="Proteomes" id="UP001057998">
    <property type="component" value="Chromosome 1"/>
</dbReference>
<evidence type="ECO:0000256" key="7">
    <source>
        <dbReference type="ARBA" id="ARBA00022989"/>
    </source>
</evidence>
<dbReference type="Pfam" id="PF03222">
    <property type="entry name" value="Trp_Tyr_perm"/>
    <property type="match status" value="1"/>
</dbReference>
<evidence type="ECO:0000256" key="5">
    <source>
        <dbReference type="ARBA" id="ARBA00022692"/>
    </source>
</evidence>
<keyword evidence="2" id="KW-0813">Transport</keyword>
<reference evidence="10" key="1">
    <citation type="submission" date="2022-07" db="EMBL/GenBank/DDBJ databases">
        <title>Genome sequencing of Photobacterium atrarenae GJH2-4.</title>
        <authorList>
            <person name="Park S.-J."/>
        </authorList>
    </citation>
    <scope>NUCLEOTIDE SEQUENCE</scope>
    <source>
        <strain evidence="10">GJH2-4</strain>
    </source>
</reference>
<feature type="transmembrane region" description="Helical" evidence="9">
    <location>
        <begin position="148"/>
        <end position="168"/>
    </location>
</feature>
<evidence type="ECO:0000256" key="9">
    <source>
        <dbReference type="SAM" id="Phobius"/>
    </source>
</evidence>
<evidence type="ECO:0000313" key="10">
    <source>
        <dbReference type="EMBL" id="UTV26633.1"/>
    </source>
</evidence>
<evidence type="ECO:0000256" key="2">
    <source>
        <dbReference type="ARBA" id="ARBA00022448"/>
    </source>
</evidence>
<feature type="transmembrane region" description="Helical" evidence="9">
    <location>
        <begin position="188"/>
        <end position="206"/>
    </location>
</feature>
<protein>
    <submittedName>
        <fullName evidence="10">Tyrosine transporter</fullName>
    </submittedName>
</protein>
<dbReference type="InterPro" id="IPR013059">
    <property type="entry name" value="Trp_tyr_transpt"/>
</dbReference>
<keyword evidence="5 9" id="KW-0812">Transmembrane</keyword>
<dbReference type="PANTHER" id="PTHR46997:SF2">
    <property type="entry name" value="TYROSINE-SPECIFIC TRANSPORT SYSTEM"/>
    <property type="match status" value="1"/>
</dbReference>
<gene>
    <name evidence="10" type="ORF">NNL38_09675</name>
</gene>
<dbReference type="EMBL" id="CP101508">
    <property type="protein sequence ID" value="UTV26633.1"/>
    <property type="molecule type" value="Genomic_DNA"/>
</dbReference>
<feature type="transmembrane region" description="Helical" evidence="9">
    <location>
        <begin position="80"/>
        <end position="100"/>
    </location>
</feature>
<accession>A0ABY5GBR3</accession>
<evidence type="ECO:0000256" key="6">
    <source>
        <dbReference type="ARBA" id="ARBA00022970"/>
    </source>
</evidence>
<evidence type="ECO:0000256" key="1">
    <source>
        <dbReference type="ARBA" id="ARBA00004429"/>
    </source>
</evidence>
<dbReference type="PRINTS" id="PR00166">
    <property type="entry name" value="AROAAPRMEASE"/>
</dbReference>
<feature type="transmembrane region" description="Helical" evidence="9">
    <location>
        <begin position="265"/>
        <end position="290"/>
    </location>
</feature>
<feature type="transmembrane region" description="Helical" evidence="9">
    <location>
        <begin position="120"/>
        <end position="141"/>
    </location>
</feature>
<feature type="transmembrane region" description="Helical" evidence="9">
    <location>
        <begin position="326"/>
        <end position="345"/>
    </location>
</feature>
<evidence type="ECO:0000313" key="11">
    <source>
        <dbReference type="Proteomes" id="UP001057998"/>
    </source>
</evidence>
<proteinExistence type="predicted"/>
<keyword evidence="6" id="KW-0029">Amino-acid transport</keyword>
<comment type="subcellular location">
    <subcellularLocation>
        <location evidence="1">Cell inner membrane</location>
        <topology evidence="1">Multi-pass membrane protein</topology>
    </subcellularLocation>
</comment>
<evidence type="ECO:0000256" key="3">
    <source>
        <dbReference type="ARBA" id="ARBA00022475"/>
    </source>
</evidence>
<evidence type="ECO:0000256" key="8">
    <source>
        <dbReference type="ARBA" id="ARBA00023136"/>
    </source>
</evidence>
<keyword evidence="7 9" id="KW-1133">Transmembrane helix</keyword>